<comment type="caution">
    <text evidence="7">The sequence shown here is derived from an EMBL/GenBank/DDBJ whole genome shotgun (WGS) entry which is preliminary data.</text>
</comment>
<evidence type="ECO:0000256" key="3">
    <source>
        <dbReference type="ARBA" id="ARBA00022842"/>
    </source>
</evidence>
<dbReference type="Proteomes" id="UP000321181">
    <property type="component" value="Unassembled WGS sequence"/>
</dbReference>
<dbReference type="OrthoDB" id="5172636at2"/>
<keyword evidence="3 5" id="KW-0460">Magnesium</keyword>
<dbReference type="SUPFAM" id="SSF51621">
    <property type="entry name" value="Phosphoenolpyruvate/pyruvate domain"/>
    <property type="match status" value="1"/>
</dbReference>
<proteinExistence type="predicted"/>
<dbReference type="Pfam" id="PF03328">
    <property type="entry name" value="HpcH_HpaI"/>
    <property type="match status" value="1"/>
</dbReference>
<keyword evidence="8" id="KW-1185">Reference proteome</keyword>
<feature type="binding site" evidence="5">
    <location>
        <position position="129"/>
    </location>
    <ligand>
        <name>Mg(2+)</name>
        <dbReference type="ChEBI" id="CHEBI:18420"/>
    </ligand>
</feature>
<dbReference type="PIRSF" id="PIRSF015582">
    <property type="entry name" value="Cit_lyase_B"/>
    <property type="match status" value="1"/>
</dbReference>
<accession>A0A512DDS0</accession>
<dbReference type="Gene3D" id="3.20.20.60">
    <property type="entry name" value="Phosphoenolpyruvate-binding domains"/>
    <property type="match status" value="1"/>
</dbReference>
<dbReference type="InterPro" id="IPR040442">
    <property type="entry name" value="Pyrv_kinase-like_dom_sf"/>
</dbReference>
<dbReference type="PANTHER" id="PTHR32308">
    <property type="entry name" value="LYASE BETA SUBUNIT, PUTATIVE (AFU_ORTHOLOGUE AFUA_4G13030)-RELATED"/>
    <property type="match status" value="1"/>
</dbReference>
<feature type="binding site" evidence="4">
    <location>
        <position position="77"/>
    </location>
    <ligand>
        <name>substrate</name>
    </ligand>
</feature>
<dbReference type="RefSeq" id="WP_146904439.1">
    <property type="nucleotide sequence ID" value="NZ_BAAARM010000004.1"/>
</dbReference>
<evidence type="ECO:0000256" key="2">
    <source>
        <dbReference type="ARBA" id="ARBA00022723"/>
    </source>
</evidence>
<dbReference type="EMBL" id="BJYY01000014">
    <property type="protein sequence ID" value="GEO34587.1"/>
    <property type="molecule type" value="Genomic_DNA"/>
</dbReference>
<dbReference type="AlphaFoldDB" id="A0A512DDS0"/>
<keyword evidence="2 5" id="KW-0479">Metal-binding</keyword>
<keyword evidence="7" id="KW-0456">Lyase</keyword>
<feature type="binding site" evidence="4">
    <location>
        <position position="129"/>
    </location>
    <ligand>
        <name>substrate</name>
    </ligand>
</feature>
<dbReference type="InterPro" id="IPR015813">
    <property type="entry name" value="Pyrv/PenolPyrv_kinase-like_dom"/>
</dbReference>
<organism evidence="7 8">
    <name type="scientific">Cellulomonas aerilata</name>
    <dbReference type="NCBI Taxonomy" id="515326"/>
    <lineage>
        <taxon>Bacteria</taxon>
        <taxon>Bacillati</taxon>
        <taxon>Actinomycetota</taxon>
        <taxon>Actinomycetes</taxon>
        <taxon>Micrococcales</taxon>
        <taxon>Cellulomonadaceae</taxon>
        <taxon>Cellulomonas</taxon>
    </lineage>
</organism>
<dbReference type="GO" id="GO:0006107">
    <property type="term" value="P:oxaloacetate metabolic process"/>
    <property type="evidence" value="ECO:0007669"/>
    <property type="project" value="TreeGrafter"/>
</dbReference>
<reference evidence="7 8" key="1">
    <citation type="submission" date="2019-07" db="EMBL/GenBank/DDBJ databases">
        <title>Whole genome shotgun sequence of Cellulomonas aerilata NBRC 106308.</title>
        <authorList>
            <person name="Hosoyama A."/>
            <person name="Uohara A."/>
            <person name="Ohji S."/>
            <person name="Ichikawa N."/>
        </authorList>
    </citation>
    <scope>NUCLEOTIDE SEQUENCE [LARGE SCALE GENOMIC DNA]</scope>
    <source>
        <strain evidence="7 8">NBRC 106308</strain>
    </source>
</reference>
<name>A0A512DDS0_9CELL</name>
<dbReference type="GO" id="GO:0016829">
    <property type="term" value="F:lyase activity"/>
    <property type="evidence" value="ECO:0007669"/>
    <property type="project" value="UniProtKB-KW"/>
</dbReference>
<gene>
    <name evidence="7" type="ORF">CAE01nite_23120</name>
</gene>
<dbReference type="InterPro" id="IPR011206">
    <property type="entry name" value="Citrate_lyase_beta/mcl1/mcl2"/>
</dbReference>
<evidence type="ECO:0000256" key="5">
    <source>
        <dbReference type="PIRSR" id="PIRSR015582-2"/>
    </source>
</evidence>
<evidence type="ECO:0000256" key="1">
    <source>
        <dbReference type="ARBA" id="ARBA00001946"/>
    </source>
</evidence>
<evidence type="ECO:0000313" key="8">
    <source>
        <dbReference type="Proteomes" id="UP000321181"/>
    </source>
</evidence>
<dbReference type="PANTHER" id="PTHR32308:SF10">
    <property type="entry name" value="CITRATE LYASE SUBUNIT BETA"/>
    <property type="match status" value="1"/>
</dbReference>
<dbReference type="GO" id="GO:0000287">
    <property type="term" value="F:magnesium ion binding"/>
    <property type="evidence" value="ECO:0007669"/>
    <property type="project" value="TreeGrafter"/>
</dbReference>
<protein>
    <submittedName>
        <fullName evidence="7">CoA ester lyase</fullName>
    </submittedName>
</protein>
<feature type="domain" description="HpcH/HpaI aldolase/citrate lyase" evidence="6">
    <location>
        <begin position="15"/>
        <end position="222"/>
    </location>
</feature>
<evidence type="ECO:0000313" key="7">
    <source>
        <dbReference type="EMBL" id="GEO34587.1"/>
    </source>
</evidence>
<sequence>MTGAPAGSTGPVVTLLYAPADRPDRAAKALAGDADVVVLDLEDAVAPARKDRARAALADLAAGAGADGAGHRRVQVRLNHPSSPWYADDVAALADLPRVEVRVPKVEEVEQVLDLAVALPDRPLHLLVESALGLERAFALATAHAQVASLGLGEADLRSDLGVGDDAGLLWARGRVVVAARAARLPAPAMSVHPHVRDVDGLVASCRVGRSLGFLGRAAIHPAQLEPIRDAFRPTAEEVARAEEVLARVAEAHDAGVGAFVLPDGTFLDVAMVERARTVVALAAALAGRS</sequence>
<evidence type="ECO:0000259" key="6">
    <source>
        <dbReference type="Pfam" id="PF03328"/>
    </source>
</evidence>
<feature type="binding site" evidence="5">
    <location>
        <position position="156"/>
    </location>
    <ligand>
        <name>Mg(2+)</name>
        <dbReference type="ChEBI" id="CHEBI:18420"/>
    </ligand>
</feature>
<comment type="cofactor">
    <cofactor evidence="1">
        <name>Mg(2+)</name>
        <dbReference type="ChEBI" id="CHEBI:18420"/>
    </cofactor>
</comment>
<evidence type="ECO:0000256" key="4">
    <source>
        <dbReference type="PIRSR" id="PIRSR015582-1"/>
    </source>
</evidence>
<dbReference type="InterPro" id="IPR005000">
    <property type="entry name" value="Aldolase/citrate-lyase_domain"/>
</dbReference>